<dbReference type="EMBL" id="QGNW01001820">
    <property type="protein sequence ID" value="RVW29934.1"/>
    <property type="molecule type" value="Genomic_DNA"/>
</dbReference>
<protein>
    <recommendedName>
        <fullName evidence="3">Reverse transcriptase domain-containing protein</fullName>
    </recommendedName>
</protein>
<reference evidence="1 2" key="1">
    <citation type="journal article" date="2018" name="PLoS Genet.">
        <title>Population sequencing reveals clonal diversity and ancestral inbreeding in the grapevine cultivar Chardonnay.</title>
        <authorList>
            <person name="Roach M.J."/>
            <person name="Johnson D.L."/>
            <person name="Bohlmann J."/>
            <person name="van Vuuren H.J."/>
            <person name="Jones S.J."/>
            <person name="Pretorius I.S."/>
            <person name="Schmidt S.A."/>
            <person name="Borneman A.R."/>
        </authorList>
    </citation>
    <scope>NUCLEOTIDE SEQUENCE [LARGE SCALE GENOMIC DNA]</scope>
    <source>
        <strain evidence="2">cv. Chardonnay</strain>
        <tissue evidence="1">Leaf</tissue>
    </source>
</reference>
<evidence type="ECO:0000313" key="1">
    <source>
        <dbReference type="EMBL" id="RVW29934.1"/>
    </source>
</evidence>
<organism evidence="1 2">
    <name type="scientific">Vitis vinifera</name>
    <name type="common">Grape</name>
    <dbReference type="NCBI Taxonomy" id="29760"/>
    <lineage>
        <taxon>Eukaryota</taxon>
        <taxon>Viridiplantae</taxon>
        <taxon>Streptophyta</taxon>
        <taxon>Embryophyta</taxon>
        <taxon>Tracheophyta</taxon>
        <taxon>Spermatophyta</taxon>
        <taxon>Magnoliopsida</taxon>
        <taxon>eudicotyledons</taxon>
        <taxon>Gunneridae</taxon>
        <taxon>Pentapetalae</taxon>
        <taxon>rosids</taxon>
        <taxon>Vitales</taxon>
        <taxon>Vitaceae</taxon>
        <taxon>Viteae</taxon>
        <taxon>Vitis</taxon>
    </lineage>
</organism>
<sequence length="204" mass="23526">MDVSHLLFADDMLAFCEPSPNQPTYSSWVLMWFEAMSGLRINLERSKLFPVGRVETKGVGLRVWMQDRLGGGCNKFKEVFFREEGPLRGDLTWRGRLFGGKLLTDNRGRRKEDGALRRRINDWEMENMEHFLLRLHWRRVSRAKDDEILWIEYAIEGGLLYLGGYLEEGSNYGSHSKERVVFGEGMLPLPQGGRIRGSHSSSPC</sequence>
<gene>
    <name evidence="1" type="ORF">CK203_100291</name>
</gene>
<dbReference type="Proteomes" id="UP000288805">
    <property type="component" value="Unassembled WGS sequence"/>
</dbReference>
<evidence type="ECO:0000313" key="2">
    <source>
        <dbReference type="Proteomes" id="UP000288805"/>
    </source>
</evidence>
<evidence type="ECO:0008006" key="3">
    <source>
        <dbReference type="Google" id="ProtNLM"/>
    </source>
</evidence>
<name>A0A438D3A9_VITVI</name>
<dbReference type="AlphaFoldDB" id="A0A438D3A9"/>
<accession>A0A438D3A9</accession>
<proteinExistence type="predicted"/>
<comment type="caution">
    <text evidence="1">The sequence shown here is derived from an EMBL/GenBank/DDBJ whole genome shotgun (WGS) entry which is preliminary data.</text>
</comment>